<evidence type="ECO:0000256" key="9">
    <source>
        <dbReference type="HAMAP-Rule" id="MF_01852"/>
    </source>
</evidence>
<evidence type="ECO:0000256" key="4">
    <source>
        <dbReference type="ARBA" id="ARBA00022694"/>
    </source>
</evidence>
<protein>
    <recommendedName>
        <fullName evidence="9">Threonylcarbamoyl-AMP synthase</fullName>
        <shortName evidence="9">TC-AMP synthase</shortName>
        <ecNumber evidence="9">2.7.7.87</ecNumber>
    </recommendedName>
    <alternativeName>
        <fullName evidence="9">L-threonylcarbamoyladenylate synthase</fullName>
    </alternativeName>
    <alternativeName>
        <fullName evidence="9">t(6)A37 threonylcarbamoyladenosine biosynthesis protein TsaC</fullName>
    </alternativeName>
    <alternativeName>
        <fullName evidence="9">tRNA threonylcarbamoyladenosine biosynthesis protein TsaC</fullName>
    </alternativeName>
</protein>
<dbReference type="GO" id="GO:0061710">
    <property type="term" value="F:L-threonylcarbamoyladenylate synthase"/>
    <property type="evidence" value="ECO:0007669"/>
    <property type="project" value="UniProtKB-EC"/>
</dbReference>
<dbReference type="Proteomes" id="UP000009080">
    <property type="component" value="Chromosome"/>
</dbReference>
<dbReference type="InterPro" id="IPR050156">
    <property type="entry name" value="TC-AMP_synthase_SUA5"/>
</dbReference>
<dbReference type="PROSITE" id="PS51163">
    <property type="entry name" value="YRDC"/>
    <property type="match status" value="1"/>
</dbReference>
<keyword evidence="3 9" id="KW-0808">Transferase</keyword>
<dbReference type="GO" id="GO:0002949">
    <property type="term" value="P:tRNA threonylcarbamoyladenosine modification"/>
    <property type="evidence" value="ECO:0007669"/>
    <property type="project" value="UniProtKB-UniRule"/>
</dbReference>
<dbReference type="PANTHER" id="PTHR17490">
    <property type="entry name" value="SUA5"/>
    <property type="match status" value="1"/>
</dbReference>
<keyword evidence="2 9" id="KW-0963">Cytoplasm</keyword>
<dbReference type="STRING" id="377629.TERTU_0041"/>
<comment type="catalytic activity">
    <reaction evidence="8 9">
        <text>L-threonine + hydrogencarbonate + ATP = L-threonylcarbamoyladenylate + diphosphate + H2O</text>
        <dbReference type="Rhea" id="RHEA:36407"/>
        <dbReference type="ChEBI" id="CHEBI:15377"/>
        <dbReference type="ChEBI" id="CHEBI:17544"/>
        <dbReference type="ChEBI" id="CHEBI:30616"/>
        <dbReference type="ChEBI" id="CHEBI:33019"/>
        <dbReference type="ChEBI" id="CHEBI:57926"/>
        <dbReference type="ChEBI" id="CHEBI:73682"/>
        <dbReference type="EC" id="2.7.7.87"/>
    </reaction>
</comment>
<keyword evidence="4 9" id="KW-0819">tRNA processing</keyword>
<keyword evidence="6 9" id="KW-0547">Nucleotide-binding</keyword>
<name>C5BKQ4_TERTT</name>
<evidence type="ECO:0000256" key="1">
    <source>
        <dbReference type="ARBA" id="ARBA00004496"/>
    </source>
</evidence>
<dbReference type="HOGENOM" id="CLU_031397_6_0_6"/>
<dbReference type="Pfam" id="PF01300">
    <property type="entry name" value="Sua5_yciO_yrdC"/>
    <property type="match status" value="1"/>
</dbReference>
<evidence type="ECO:0000256" key="8">
    <source>
        <dbReference type="ARBA" id="ARBA00048366"/>
    </source>
</evidence>
<dbReference type="GO" id="GO:0005524">
    <property type="term" value="F:ATP binding"/>
    <property type="evidence" value="ECO:0007669"/>
    <property type="project" value="UniProtKB-UniRule"/>
</dbReference>
<dbReference type="InterPro" id="IPR006070">
    <property type="entry name" value="Sua5-like_dom"/>
</dbReference>
<evidence type="ECO:0000313" key="12">
    <source>
        <dbReference type="Proteomes" id="UP000009080"/>
    </source>
</evidence>
<keyword evidence="7 9" id="KW-0067">ATP-binding</keyword>
<dbReference type="GO" id="GO:0003725">
    <property type="term" value="F:double-stranded RNA binding"/>
    <property type="evidence" value="ECO:0007669"/>
    <property type="project" value="InterPro"/>
</dbReference>
<sequence>MDYRAHPAIHRCVDALNKGDVIAYPTEAVWGLGCDPFNQHAVDKVLWLKRRKPEKGLIIVAASAAQIQWLLQGITPAQEQQLSASWPGPNTWLIPHHGRIPANVCGQHATIAVRVSSHPVVRALCQAYGGPIVSTSANPQALRPARDATQVRHYFRDSVYYAPGRVGGNPTPSVIRDLRSGQIIRP</sequence>
<dbReference type="PANTHER" id="PTHR17490:SF18">
    <property type="entry name" value="THREONYLCARBAMOYL-AMP SYNTHASE"/>
    <property type="match status" value="1"/>
</dbReference>
<feature type="domain" description="YrdC-like" evidence="10">
    <location>
        <begin position="6"/>
        <end position="186"/>
    </location>
</feature>
<comment type="function">
    <text evidence="9">Required for the formation of a threonylcarbamoyl group on adenosine at position 37 (t(6)A37) in tRNAs that read codons beginning with adenine. Catalyzes the conversion of L-threonine, HCO(3)(-)/CO(2) and ATP to give threonylcarbamoyl-AMP (TC-AMP) as the acyladenylate intermediate, with the release of diphosphate.</text>
</comment>
<accession>C5BKQ4</accession>
<comment type="subcellular location">
    <subcellularLocation>
        <location evidence="1 9">Cytoplasm</location>
    </subcellularLocation>
</comment>
<dbReference type="SUPFAM" id="SSF55821">
    <property type="entry name" value="YrdC/RibB"/>
    <property type="match status" value="1"/>
</dbReference>
<dbReference type="InterPro" id="IPR017945">
    <property type="entry name" value="DHBP_synth_RibB-like_a/b_dom"/>
</dbReference>
<dbReference type="EMBL" id="CP001614">
    <property type="protein sequence ID" value="ACR14644.1"/>
    <property type="molecule type" value="Genomic_DNA"/>
</dbReference>
<proteinExistence type="inferred from homology"/>
<dbReference type="Gene3D" id="3.90.870.10">
    <property type="entry name" value="DHBP synthase"/>
    <property type="match status" value="1"/>
</dbReference>
<dbReference type="AlphaFoldDB" id="C5BKQ4"/>
<keyword evidence="5 9" id="KW-0548">Nucleotidyltransferase</keyword>
<evidence type="ECO:0000256" key="2">
    <source>
        <dbReference type="ARBA" id="ARBA00022490"/>
    </source>
</evidence>
<evidence type="ECO:0000256" key="7">
    <source>
        <dbReference type="ARBA" id="ARBA00022840"/>
    </source>
</evidence>
<dbReference type="OrthoDB" id="9814580at2"/>
<dbReference type="GO" id="GO:0005737">
    <property type="term" value="C:cytoplasm"/>
    <property type="evidence" value="ECO:0007669"/>
    <property type="project" value="UniProtKB-SubCell"/>
</dbReference>
<dbReference type="HAMAP" id="MF_01852">
    <property type="entry name" value="TsaC"/>
    <property type="match status" value="1"/>
</dbReference>
<dbReference type="RefSeq" id="WP_015820758.1">
    <property type="nucleotide sequence ID" value="NC_012997.1"/>
</dbReference>
<keyword evidence="12" id="KW-1185">Reference proteome</keyword>
<evidence type="ECO:0000256" key="3">
    <source>
        <dbReference type="ARBA" id="ARBA00022679"/>
    </source>
</evidence>
<dbReference type="EC" id="2.7.7.87" evidence="9"/>
<organism evidence="11 12">
    <name type="scientific">Teredinibacter turnerae (strain ATCC 39867 / T7901)</name>
    <dbReference type="NCBI Taxonomy" id="377629"/>
    <lineage>
        <taxon>Bacteria</taxon>
        <taxon>Pseudomonadati</taxon>
        <taxon>Pseudomonadota</taxon>
        <taxon>Gammaproteobacteria</taxon>
        <taxon>Cellvibrionales</taxon>
        <taxon>Cellvibrionaceae</taxon>
        <taxon>Teredinibacter</taxon>
    </lineage>
</organism>
<dbReference type="GO" id="GO:0006450">
    <property type="term" value="P:regulation of translational fidelity"/>
    <property type="evidence" value="ECO:0007669"/>
    <property type="project" value="TreeGrafter"/>
</dbReference>
<reference evidence="11 12" key="1">
    <citation type="journal article" date="2009" name="PLoS ONE">
        <title>The complete genome of Teredinibacter turnerae T7901: an intracellular endosymbiont of marine wood-boring bivalves (shipworms).</title>
        <authorList>
            <person name="Yang J.C."/>
            <person name="Madupu R."/>
            <person name="Durkin A.S."/>
            <person name="Ekborg N.A."/>
            <person name="Pedamallu C.S."/>
            <person name="Hostetler J.B."/>
            <person name="Radune D."/>
            <person name="Toms B.S."/>
            <person name="Henrissat B."/>
            <person name="Coutinho P.M."/>
            <person name="Schwarz S."/>
            <person name="Field L."/>
            <person name="Trindade-Silva A.E."/>
            <person name="Soares C.A.G."/>
            <person name="Elshahawi S."/>
            <person name="Hanora A."/>
            <person name="Schmidt E.W."/>
            <person name="Haygood M.G."/>
            <person name="Posfai J."/>
            <person name="Benner J."/>
            <person name="Madinger C."/>
            <person name="Nove J."/>
            <person name="Anton B."/>
            <person name="Chaudhary K."/>
            <person name="Foster J."/>
            <person name="Holman A."/>
            <person name="Kumar S."/>
            <person name="Lessard P.A."/>
            <person name="Luyten Y.A."/>
            <person name="Slatko B."/>
            <person name="Wood N."/>
            <person name="Wu B."/>
            <person name="Teplitski M."/>
            <person name="Mougous J.D."/>
            <person name="Ward N."/>
            <person name="Eisen J.A."/>
            <person name="Badger J.H."/>
            <person name="Distel D.L."/>
        </authorList>
    </citation>
    <scope>NUCLEOTIDE SEQUENCE [LARGE SCALE GENOMIC DNA]</scope>
    <source>
        <strain evidence="12">ATCC 39867 / T7901</strain>
    </source>
</reference>
<dbReference type="eggNOG" id="COG0009">
    <property type="taxonomic scope" value="Bacteria"/>
</dbReference>
<dbReference type="GO" id="GO:0000049">
    <property type="term" value="F:tRNA binding"/>
    <property type="evidence" value="ECO:0007669"/>
    <property type="project" value="TreeGrafter"/>
</dbReference>
<evidence type="ECO:0000256" key="6">
    <source>
        <dbReference type="ARBA" id="ARBA00022741"/>
    </source>
</evidence>
<comment type="similarity">
    <text evidence="9">Belongs to the SUA5 family. TsaC subfamily.</text>
</comment>
<gene>
    <name evidence="9" type="primary">tsaC</name>
    <name evidence="11" type="ordered locus">TERTU_0041</name>
</gene>
<dbReference type="InterPro" id="IPR023535">
    <property type="entry name" value="TC-AMP_synthase"/>
</dbReference>
<evidence type="ECO:0000259" key="10">
    <source>
        <dbReference type="PROSITE" id="PS51163"/>
    </source>
</evidence>
<evidence type="ECO:0000313" key="11">
    <source>
        <dbReference type="EMBL" id="ACR14644.1"/>
    </source>
</evidence>
<dbReference type="KEGG" id="ttu:TERTU_0041"/>
<evidence type="ECO:0000256" key="5">
    <source>
        <dbReference type="ARBA" id="ARBA00022695"/>
    </source>
</evidence>